<dbReference type="Proteomes" id="UP000323824">
    <property type="component" value="Chromosome"/>
</dbReference>
<dbReference type="KEGG" id="sper:EW093_00840"/>
<proteinExistence type="predicted"/>
<dbReference type="RefSeq" id="WP_149566569.1">
    <property type="nucleotide sequence ID" value="NZ_CP035807.1"/>
</dbReference>
<gene>
    <name evidence="1" type="ORF">EW093_00840</name>
</gene>
<evidence type="ECO:0000313" key="2">
    <source>
        <dbReference type="Proteomes" id="UP000323824"/>
    </source>
</evidence>
<evidence type="ECO:0008006" key="3">
    <source>
        <dbReference type="Google" id="ProtNLM"/>
    </source>
</evidence>
<reference evidence="1 2" key="2">
    <citation type="submission" date="2019-09" db="EMBL/GenBank/DDBJ databases">
        <title>Complete Genome Sequence and Methylome Analysis of free living Spirochaetas.</title>
        <authorList>
            <person name="Leshcheva N."/>
            <person name="Mikheeva N."/>
        </authorList>
    </citation>
    <scope>NUCLEOTIDE SEQUENCE [LARGE SCALE GENOMIC DNA]</scope>
    <source>
        <strain evidence="1 2">P</strain>
    </source>
</reference>
<sequence>MASIYQESQREKAIDLIQSKNPVFYGSLGGKKFMTKFRDFVLIDNIKNLFEPIRSDAVEYFKKNKISWWGGKQPTGHSLSSQIACINHLYQIRNDKEAVLTILKNISDDFTDVLPVVNDKFKPAYIQFEAVSDNDNLNEGVPNRGSNCTSIDALIFGVRNDGSHWLIPIEWKYTEFYNNQNKATEGCTKETKGSKGETRKNRYSQLINNSSQLRSENHFCYYFEPFYQLMRQTLWAEQMIINSKNETLKATNFLHVHVIPSENSDLLEKKYKCSGMGMEATWRFHLEDQSKYFIITPEKLMNGIKDKTYYDLLQYLKIRYW</sequence>
<dbReference type="Pfam" id="PF22558">
    <property type="entry name" value="REase-ARP"/>
    <property type="match status" value="1"/>
</dbReference>
<protein>
    <recommendedName>
        <fullName evidence="3">Restriction endonuclease</fullName>
    </recommendedName>
</protein>
<reference evidence="1 2" key="1">
    <citation type="submission" date="2019-02" db="EMBL/GenBank/DDBJ databases">
        <authorList>
            <person name="Fomenkov A."/>
            <person name="Dubinina G."/>
            <person name="Grabovich M."/>
            <person name="Vincze T."/>
            <person name="Roberts R.J."/>
        </authorList>
    </citation>
    <scope>NUCLEOTIDE SEQUENCE [LARGE SCALE GENOMIC DNA]</scope>
    <source>
        <strain evidence="1 2">P</strain>
    </source>
</reference>
<accession>A0A5C1Q8L9</accession>
<dbReference type="AlphaFoldDB" id="A0A5C1Q8L9"/>
<organism evidence="1 2">
    <name type="scientific">Thiospirochaeta perfilievii</name>
    <dbReference type="NCBI Taxonomy" id="252967"/>
    <lineage>
        <taxon>Bacteria</taxon>
        <taxon>Pseudomonadati</taxon>
        <taxon>Spirochaetota</taxon>
        <taxon>Spirochaetia</taxon>
        <taxon>Spirochaetales</taxon>
        <taxon>Spirochaetaceae</taxon>
        <taxon>Thiospirochaeta</taxon>
    </lineage>
</organism>
<dbReference type="InterPro" id="IPR054333">
    <property type="entry name" value="REase-ARP-assoc"/>
</dbReference>
<name>A0A5C1Q8L9_9SPIO</name>
<dbReference type="OrthoDB" id="309758at2"/>
<keyword evidence="2" id="KW-1185">Reference proteome</keyword>
<evidence type="ECO:0000313" key="1">
    <source>
        <dbReference type="EMBL" id="QEN03309.1"/>
    </source>
</evidence>
<dbReference type="EMBL" id="CP035807">
    <property type="protein sequence ID" value="QEN03309.1"/>
    <property type="molecule type" value="Genomic_DNA"/>
</dbReference>